<evidence type="ECO:0000313" key="2">
    <source>
        <dbReference type="Proteomes" id="UP001266305"/>
    </source>
</evidence>
<sequence length="127" mass="13927">MFSVAVLGDGYPHQTWPTPTLHHPICGGAWIKGRVEGRFAVGEMAGGSAPCYGASGGITFWRRCVDFCRRWKGHGLERMMLQGPLGGQSSTTNHLQVLKVTILAEKYAVEYTWYVDTILNLISIAGD</sequence>
<reference evidence="1 2" key="1">
    <citation type="submission" date="2023-05" db="EMBL/GenBank/DDBJ databases">
        <title>B98-5 Cell Line De Novo Hybrid Assembly: An Optical Mapping Approach.</title>
        <authorList>
            <person name="Kananen K."/>
            <person name="Auerbach J.A."/>
            <person name="Kautto E."/>
            <person name="Blachly J.S."/>
        </authorList>
    </citation>
    <scope>NUCLEOTIDE SEQUENCE [LARGE SCALE GENOMIC DNA]</scope>
    <source>
        <strain evidence="1">B95-8</strain>
        <tissue evidence="1">Cell line</tissue>
    </source>
</reference>
<proteinExistence type="predicted"/>
<keyword evidence="2" id="KW-1185">Reference proteome</keyword>
<comment type="caution">
    <text evidence="1">The sequence shown here is derived from an EMBL/GenBank/DDBJ whole genome shotgun (WGS) entry which is preliminary data.</text>
</comment>
<dbReference type="EMBL" id="JASSZA010000018">
    <property type="protein sequence ID" value="KAK2089399.1"/>
    <property type="molecule type" value="Genomic_DNA"/>
</dbReference>
<organism evidence="1 2">
    <name type="scientific">Saguinus oedipus</name>
    <name type="common">Cotton-top tamarin</name>
    <name type="synonym">Oedipomidas oedipus</name>
    <dbReference type="NCBI Taxonomy" id="9490"/>
    <lineage>
        <taxon>Eukaryota</taxon>
        <taxon>Metazoa</taxon>
        <taxon>Chordata</taxon>
        <taxon>Craniata</taxon>
        <taxon>Vertebrata</taxon>
        <taxon>Euteleostomi</taxon>
        <taxon>Mammalia</taxon>
        <taxon>Eutheria</taxon>
        <taxon>Euarchontoglires</taxon>
        <taxon>Primates</taxon>
        <taxon>Haplorrhini</taxon>
        <taxon>Platyrrhini</taxon>
        <taxon>Cebidae</taxon>
        <taxon>Callitrichinae</taxon>
        <taxon>Saguinus</taxon>
    </lineage>
</organism>
<evidence type="ECO:0000313" key="1">
    <source>
        <dbReference type="EMBL" id="KAK2089399.1"/>
    </source>
</evidence>
<dbReference type="Proteomes" id="UP001266305">
    <property type="component" value="Unassembled WGS sequence"/>
</dbReference>
<protein>
    <submittedName>
        <fullName evidence="1">Uncharacterized protein</fullName>
    </submittedName>
</protein>
<accession>A0ABQ9TX97</accession>
<gene>
    <name evidence="1" type="ORF">P7K49_032065</name>
</gene>
<name>A0ABQ9TX97_SAGOE</name>